<evidence type="ECO:0000313" key="3">
    <source>
        <dbReference type="EMBL" id="KRO70374.1"/>
    </source>
</evidence>
<dbReference type="AlphaFoldDB" id="A0A0R2S6N8"/>
<accession>A0A0R2S6N8</accession>
<dbReference type="InterPro" id="IPR012338">
    <property type="entry name" value="Beta-lactam/transpept-like"/>
</dbReference>
<evidence type="ECO:0000259" key="2">
    <source>
        <dbReference type="Pfam" id="PF00144"/>
    </source>
</evidence>
<evidence type="ECO:0000313" key="4">
    <source>
        <dbReference type="Proteomes" id="UP000051934"/>
    </source>
</evidence>
<reference evidence="3 4" key="1">
    <citation type="submission" date="2015-10" db="EMBL/GenBank/DDBJ databases">
        <title>Metagenome-Assembled Genomes uncover a global brackish microbiome.</title>
        <authorList>
            <person name="Hugerth L.W."/>
            <person name="Larsson J."/>
            <person name="Alneberg J."/>
            <person name="Lindh M.V."/>
            <person name="Legrand C."/>
            <person name="Pinhassi J."/>
            <person name="Andersson A.F."/>
        </authorList>
    </citation>
    <scope>NUCLEOTIDE SEQUENCE [LARGE SCALE GENOMIC DNA]</scope>
    <source>
        <strain evidence="3">BACL4 MAG-120507-bin80</strain>
    </source>
</reference>
<gene>
    <name evidence="3" type="ORF">ABR69_04575</name>
</gene>
<dbReference type="InterPro" id="IPR050491">
    <property type="entry name" value="AmpC-like"/>
</dbReference>
<dbReference type="PANTHER" id="PTHR46825:SF12">
    <property type="entry name" value="PENICILLIN-BINDING PROTEIN 4"/>
    <property type="match status" value="1"/>
</dbReference>
<dbReference type="Pfam" id="PF00144">
    <property type="entry name" value="Beta-lactamase"/>
    <property type="match status" value="1"/>
</dbReference>
<feature type="domain" description="Beta-lactamase-related" evidence="2">
    <location>
        <begin position="46"/>
        <end position="364"/>
    </location>
</feature>
<dbReference type="InterPro" id="IPR001466">
    <property type="entry name" value="Beta-lactam-related"/>
</dbReference>
<dbReference type="Gene3D" id="3.40.710.10">
    <property type="entry name" value="DD-peptidase/beta-lactamase superfamily"/>
    <property type="match status" value="1"/>
</dbReference>
<feature type="chain" id="PRO_5006586908" description="Beta-lactamase-related domain-containing protein" evidence="1">
    <location>
        <begin position="21"/>
        <end position="390"/>
    </location>
</feature>
<dbReference type="PANTHER" id="PTHR46825">
    <property type="entry name" value="D-ALANYL-D-ALANINE-CARBOXYPEPTIDASE/ENDOPEPTIDASE AMPH"/>
    <property type="match status" value="1"/>
</dbReference>
<evidence type="ECO:0000256" key="1">
    <source>
        <dbReference type="SAM" id="SignalP"/>
    </source>
</evidence>
<proteinExistence type="predicted"/>
<dbReference type="EMBL" id="LIBB01000345">
    <property type="protein sequence ID" value="KRO70374.1"/>
    <property type="molecule type" value="Genomic_DNA"/>
</dbReference>
<dbReference type="Proteomes" id="UP000051934">
    <property type="component" value="Unassembled WGS sequence"/>
</dbReference>
<sequence>MKKYRLASLTFLTISLFSVAANGQDYQTRIEQGLADPDIDVSELSIDELLERFNVPGVSIAVIRDFDIHWAKGYGIADVESGAAVNTETLFQAASISKPVNAMALLKAAEEGRFSIDEDVNNLLSSWQIPESEHTESAFVTPRMLASHTSGLGDGLGFPGYEPQIALPSLPQIFDGAEQSNVGVVRMARPPMTAYHYSGGGVTILQQLLLDTYDKPYAELLQDMVLEPIGMSSSTFQQPLPVDRDRNAARAHGISGATMGPKWHVYPELAAAGLWTTSTDLAKFAIEVQLSYQNHSNKVLTQASTSEMLSPVGVGPFAVGFSLSKRGEGWYFDHGGSNWGFQAQLTAHKVNGYGYAIMTNGFMGGQLIAELSRRIEASYAFDSLAEPVRR</sequence>
<protein>
    <recommendedName>
        <fullName evidence="2">Beta-lactamase-related domain-containing protein</fullName>
    </recommendedName>
</protein>
<organism evidence="3 4">
    <name type="scientific">OM182 bacterium BACL3 MAG-120507-bin80</name>
    <dbReference type="NCBI Taxonomy" id="1655577"/>
    <lineage>
        <taxon>Bacteria</taxon>
        <taxon>Pseudomonadati</taxon>
        <taxon>Pseudomonadota</taxon>
        <taxon>Gammaproteobacteria</taxon>
        <taxon>OMG group</taxon>
        <taxon>OM182 clade</taxon>
    </lineage>
</organism>
<dbReference type="SUPFAM" id="SSF56601">
    <property type="entry name" value="beta-lactamase/transpeptidase-like"/>
    <property type="match status" value="1"/>
</dbReference>
<keyword evidence="1" id="KW-0732">Signal</keyword>
<feature type="signal peptide" evidence="1">
    <location>
        <begin position="1"/>
        <end position="20"/>
    </location>
</feature>
<name>A0A0R2S6N8_9GAMM</name>
<comment type="caution">
    <text evidence="3">The sequence shown here is derived from an EMBL/GenBank/DDBJ whole genome shotgun (WGS) entry which is preliminary data.</text>
</comment>